<keyword evidence="3" id="KW-1003">Cell membrane</keyword>
<feature type="transmembrane region" description="Helical" evidence="7">
    <location>
        <begin position="102"/>
        <end position="121"/>
    </location>
</feature>
<feature type="transmembrane region" description="Helical" evidence="7">
    <location>
        <begin position="262"/>
        <end position="282"/>
    </location>
</feature>
<dbReference type="InterPro" id="IPR036259">
    <property type="entry name" value="MFS_trans_sf"/>
</dbReference>
<keyword evidence="10" id="KW-1185">Reference proteome</keyword>
<feature type="transmembrane region" description="Helical" evidence="7">
    <location>
        <begin position="302"/>
        <end position="320"/>
    </location>
</feature>
<keyword evidence="5 7" id="KW-1133">Transmembrane helix</keyword>
<feature type="domain" description="Major facilitator superfamily (MFS) profile" evidence="8">
    <location>
        <begin position="30"/>
        <end position="442"/>
    </location>
</feature>
<dbReference type="GO" id="GO:0022857">
    <property type="term" value="F:transmembrane transporter activity"/>
    <property type="evidence" value="ECO:0007669"/>
    <property type="project" value="InterPro"/>
</dbReference>
<dbReference type="EMBL" id="RIBZ01000283">
    <property type="protein sequence ID" value="RNG20708.1"/>
    <property type="molecule type" value="Genomic_DNA"/>
</dbReference>
<evidence type="ECO:0000313" key="9">
    <source>
        <dbReference type="EMBL" id="RNG20708.1"/>
    </source>
</evidence>
<dbReference type="InterPro" id="IPR011701">
    <property type="entry name" value="MFS"/>
</dbReference>
<dbReference type="PROSITE" id="PS50850">
    <property type="entry name" value="MFS"/>
    <property type="match status" value="1"/>
</dbReference>
<evidence type="ECO:0000256" key="5">
    <source>
        <dbReference type="ARBA" id="ARBA00022989"/>
    </source>
</evidence>
<dbReference type="Proteomes" id="UP000275401">
    <property type="component" value="Unassembled WGS sequence"/>
</dbReference>
<evidence type="ECO:0000259" key="8">
    <source>
        <dbReference type="PROSITE" id="PS50850"/>
    </source>
</evidence>
<feature type="transmembrane region" description="Helical" evidence="7">
    <location>
        <begin position="133"/>
        <end position="158"/>
    </location>
</feature>
<dbReference type="PROSITE" id="PS00217">
    <property type="entry name" value="SUGAR_TRANSPORT_2"/>
    <property type="match status" value="1"/>
</dbReference>
<organism evidence="9 10">
    <name type="scientific">Streptomyces botrytidirepellens</name>
    <dbReference type="NCBI Taxonomy" id="2486417"/>
    <lineage>
        <taxon>Bacteria</taxon>
        <taxon>Bacillati</taxon>
        <taxon>Actinomycetota</taxon>
        <taxon>Actinomycetes</taxon>
        <taxon>Kitasatosporales</taxon>
        <taxon>Streptomycetaceae</taxon>
        <taxon>Streptomyces</taxon>
    </lineage>
</organism>
<feature type="transmembrane region" description="Helical" evidence="7">
    <location>
        <begin position="170"/>
        <end position="190"/>
    </location>
</feature>
<dbReference type="AlphaFoldDB" id="A0A3M8VSH0"/>
<keyword evidence="2" id="KW-0813">Transport</keyword>
<evidence type="ECO:0000256" key="3">
    <source>
        <dbReference type="ARBA" id="ARBA00022475"/>
    </source>
</evidence>
<feature type="transmembrane region" description="Helical" evidence="7">
    <location>
        <begin position="67"/>
        <end position="90"/>
    </location>
</feature>
<evidence type="ECO:0000256" key="7">
    <source>
        <dbReference type="SAM" id="Phobius"/>
    </source>
</evidence>
<protein>
    <submittedName>
        <fullName evidence="9">MFS transporter</fullName>
    </submittedName>
</protein>
<dbReference type="RefSeq" id="WP_123102572.1">
    <property type="nucleotide sequence ID" value="NZ_RIBZ01000283.1"/>
</dbReference>
<dbReference type="InterPro" id="IPR005829">
    <property type="entry name" value="Sugar_transporter_CS"/>
</dbReference>
<dbReference type="PANTHER" id="PTHR43045">
    <property type="entry name" value="SHIKIMATE TRANSPORTER"/>
    <property type="match status" value="1"/>
</dbReference>
<feature type="transmembrane region" description="Helical" evidence="7">
    <location>
        <begin position="327"/>
        <end position="347"/>
    </location>
</feature>
<dbReference type="GO" id="GO:0005886">
    <property type="term" value="C:plasma membrane"/>
    <property type="evidence" value="ECO:0007669"/>
    <property type="project" value="UniProtKB-SubCell"/>
</dbReference>
<feature type="transmembrane region" description="Helical" evidence="7">
    <location>
        <begin position="397"/>
        <end position="415"/>
    </location>
</feature>
<dbReference type="SUPFAM" id="SSF103473">
    <property type="entry name" value="MFS general substrate transporter"/>
    <property type="match status" value="1"/>
</dbReference>
<gene>
    <name evidence="9" type="ORF">EEJ42_23510</name>
</gene>
<dbReference type="PANTHER" id="PTHR43045:SF1">
    <property type="entry name" value="SHIKIMATE TRANSPORTER"/>
    <property type="match status" value="1"/>
</dbReference>
<feature type="transmembrane region" description="Helical" evidence="7">
    <location>
        <begin position="421"/>
        <end position="439"/>
    </location>
</feature>
<keyword evidence="4 7" id="KW-0812">Transmembrane</keyword>
<feature type="transmembrane region" description="Helical" evidence="7">
    <location>
        <begin position="353"/>
        <end position="377"/>
    </location>
</feature>
<evidence type="ECO:0000256" key="4">
    <source>
        <dbReference type="ARBA" id="ARBA00022692"/>
    </source>
</evidence>
<reference evidence="9 10" key="1">
    <citation type="submission" date="2018-11" db="EMBL/GenBank/DDBJ databases">
        <title>The Potential of Streptomyces as Biocontrol Agents against the Tomato grey mould, Botrytis cinerea (Gray mold) Frontiers in Microbiology.</title>
        <authorList>
            <person name="Li D."/>
        </authorList>
    </citation>
    <scope>NUCLEOTIDE SEQUENCE [LARGE SCALE GENOMIC DNA]</scope>
    <source>
        <strain evidence="9 10">NEAU-LD23</strain>
    </source>
</reference>
<evidence type="ECO:0000256" key="6">
    <source>
        <dbReference type="ARBA" id="ARBA00023136"/>
    </source>
</evidence>
<comment type="caution">
    <text evidence="9">The sequence shown here is derived from an EMBL/GenBank/DDBJ whole genome shotgun (WGS) entry which is preliminary data.</text>
</comment>
<keyword evidence="6 7" id="KW-0472">Membrane</keyword>
<accession>A0A3M8VSH0</accession>
<comment type="subcellular location">
    <subcellularLocation>
        <location evidence="1">Cell membrane</location>
        <topology evidence="1">Multi-pass membrane protein</topology>
    </subcellularLocation>
</comment>
<dbReference type="InterPro" id="IPR020846">
    <property type="entry name" value="MFS_dom"/>
</dbReference>
<dbReference type="Pfam" id="PF07690">
    <property type="entry name" value="MFS_1"/>
    <property type="match status" value="1"/>
</dbReference>
<sequence length="456" mass="48320">MSAPLSSGVTTGAVSPSPTAAEDAANLRRARWGGLAGTALEQYDFVIYGTASALVFNTVFFPDVSPAVGYLGSFGAYAVGFLARPLGGLFFSRFGDRLGRKWVLVTTLYLMGIATFLIGLLPTYETIGLAAPLLLVVLRCLQGFGAGAEMAGGTVLLAEAARPGRRGLTAALVWVGASGGTALGAVVWLAVQQLPDDAMMSYGWRLVFLSSLLVTLLAYLLRRKLQDPRVFTEAAREQAREHAGERRPSPIKDVWTNSRRNVLRVFAMVAGVSLNSYTYQVFMGSYLVSNVGADKAVFTRALLIGAVCGMGAAVFFGWLSDRLGRRPAYTTTALAMMTLPVPAFLMLDTGSPVMITAVIILGFVFAAEGSVSAQAAYLPEIFGSRYRYAGVTMGRELASVVGGAGPLVCSALVTWASGSWIPVAALMIVSIAVSLAATWRTPETRDRDLFSEADAT</sequence>
<name>A0A3M8VSH0_9ACTN</name>
<dbReference type="Gene3D" id="1.20.1250.20">
    <property type="entry name" value="MFS general substrate transporter like domains"/>
    <property type="match status" value="2"/>
</dbReference>
<evidence type="ECO:0000256" key="1">
    <source>
        <dbReference type="ARBA" id="ARBA00004651"/>
    </source>
</evidence>
<evidence type="ECO:0000313" key="10">
    <source>
        <dbReference type="Proteomes" id="UP000275401"/>
    </source>
</evidence>
<proteinExistence type="predicted"/>
<evidence type="ECO:0000256" key="2">
    <source>
        <dbReference type="ARBA" id="ARBA00022448"/>
    </source>
</evidence>
<feature type="transmembrane region" description="Helical" evidence="7">
    <location>
        <begin position="202"/>
        <end position="221"/>
    </location>
</feature>